<evidence type="ECO:0000313" key="3">
    <source>
        <dbReference type="Proteomes" id="UP000231962"/>
    </source>
</evidence>
<sequence>MIPICAFFCNKPFSKERAKFHKLEKNRSIGEFSEVRSSGALSKLREKIHTEKKFQNSENGTKCAKIGFPLEHLNIRGVILKITELFILAF</sequence>
<dbReference type="EMBL" id="NPDY01000023">
    <property type="protein sequence ID" value="PJZ68427.1"/>
    <property type="molecule type" value="Genomic_DNA"/>
</dbReference>
<gene>
    <name evidence="1" type="ORF">CH360_16345</name>
    <name evidence="2" type="ORF">CH373_16145</name>
</gene>
<proteinExistence type="predicted"/>
<evidence type="ECO:0000313" key="1">
    <source>
        <dbReference type="EMBL" id="PJZ68427.1"/>
    </source>
</evidence>
<keyword evidence="3" id="KW-1185">Reference proteome</keyword>
<accession>A0A2M9ZJ91</accession>
<evidence type="ECO:0000313" key="2">
    <source>
        <dbReference type="EMBL" id="PJZ72126.1"/>
    </source>
</evidence>
<evidence type="ECO:0000313" key="4">
    <source>
        <dbReference type="Proteomes" id="UP000231990"/>
    </source>
</evidence>
<dbReference type="Proteomes" id="UP000231990">
    <property type="component" value="Unassembled WGS sequence"/>
</dbReference>
<reference evidence="3 4" key="1">
    <citation type="submission" date="2017-07" db="EMBL/GenBank/DDBJ databases">
        <title>Leptospira spp. isolated from tropical soils.</title>
        <authorList>
            <person name="Thibeaux R."/>
            <person name="Iraola G."/>
            <person name="Ferres I."/>
            <person name="Bierque E."/>
            <person name="Girault D."/>
            <person name="Soupe-Gilbert M.-E."/>
            <person name="Picardeau M."/>
            <person name="Goarant C."/>
        </authorList>
    </citation>
    <scope>NUCLEOTIDE SEQUENCE [LARGE SCALE GENOMIC DNA]</scope>
    <source>
        <strain evidence="2 4">FH1-B-B1</strain>
        <strain evidence="1 3">FH1-B-C1</strain>
    </source>
</reference>
<organism evidence="2 4">
    <name type="scientific">Leptospira perolatii</name>
    <dbReference type="NCBI Taxonomy" id="2023191"/>
    <lineage>
        <taxon>Bacteria</taxon>
        <taxon>Pseudomonadati</taxon>
        <taxon>Spirochaetota</taxon>
        <taxon>Spirochaetia</taxon>
        <taxon>Leptospirales</taxon>
        <taxon>Leptospiraceae</taxon>
        <taxon>Leptospira</taxon>
    </lineage>
</organism>
<protein>
    <submittedName>
        <fullName evidence="2">Uncharacterized protein</fullName>
    </submittedName>
</protein>
<dbReference type="EMBL" id="NPDZ01000013">
    <property type="protein sequence ID" value="PJZ72126.1"/>
    <property type="molecule type" value="Genomic_DNA"/>
</dbReference>
<dbReference type="Proteomes" id="UP000231962">
    <property type="component" value="Unassembled WGS sequence"/>
</dbReference>
<comment type="caution">
    <text evidence="2">The sequence shown here is derived from an EMBL/GenBank/DDBJ whole genome shotgun (WGS) entry which is preliminary data.</text>
</comment>
<name>A0A2M9ZJ91_9LEPT</name>
<dbReference type="AlphaFoldDB" id="A0A2M9ZJ91"/>